<sequence length="194" mass="22109">MFSLTSKLFNIRANKPGKPSKDGNIAWQSQTPDEMKTWVDSFFQLLDGYTREAAHQWAQLYAEDGEFVAFGTSFKGQQAIEEHILRFWDRYPGIAHQPLRGYVQHDQNDPSKLIVVVVTRYAATFTGRHHVSGEPVAILEIRDVADGFEILSNKLFLDPEPLTSVLEKTSTTTTHWRNKCSVAHEETVDSQKQK</sequence>
<dbReference type="Gene3D" id="3.10.450.50">
    <property type="match status" value="1"/>
</dbReference>
<proteinExistence type="predicted"/>
<keyword evidence="3" id="KW-1185">Reference proteome</keyword>
<name>A0AAD4CM86_ASPNN</name>
<protein>
    <recommendedName>
        <fullName evidence="1">PH domain-containing protein</fullName>
    </recommendedName>
</protein>
<organism evidence="2 3">
    <name type="scientific">Aspergillus nanangensis</name>
    <dbReference type="NCBI Taxonomy" id="2582783"/>
    <lineage>
        <taxon>Eukaryota</taxon>
        <taxon>Fungi</taxon>
        <taxon>Dikarya</taxon>
        <taxon>Ascomycota</taxon>
        <taxon>Pezizomycotina</taxon>
        <taxon>Eurotiomycetes</taxon>
        <taxon>Eurotiomycetidae</taxon>
        <taxon>Eurotiales</taxon>
        <taxon>Aspergillaceae</taxon>
        <taxon>Aspergillus</taxon>
        <taxon>Aspergillus subgen. Circumdati</taxon>
    </lineage>
</organism>
<evidence type="ECO:0000313" key="2">
    <source>
        <dbReference type="EMBL" id="KAF9889021.1"/>
    </source>
</evidence>
<dbReference type="EMBL" id="VCAU01000040">
    <property type="protein sequence ID" value="KAF9889021.1"/>
    <property type="molecule type" value="Genomic_DNA"/>
</dbReference>
<feature type="domain" description="PH" evidence="1">
    <location>
        <begin position="1"/>
        <end position="47"/>
    </location>
</feature>
<reference evidence="2" key="2">
    <citation type="submission" date="2020-02" db="EMBL/GenBank/DDBJ databases">
        <authorList>
            <person name="Gilchrist C.L.M."/>
            <person name="Chooi Y.-H."/>
        </authorList>
    </citation>
    <scope>NUCLEOTIDE SEQUENCE</scope>
    <source>
        <strain evidence="2">MST-FP2251</strain>
    </source>
</reference>
<dbReference type="InterPro" id="IPR032710">
    <property type="entry name" value="NTF2-like_dom_sf"/>
</dbReference>
<comment type="caution">
    <text evidence="2">The sequence shown here is derived from an EMBL/GenBank/DDBJ whole genome shotgun (WGS) entry which is preliminary data.</text>
</comment>
<gene>
    <name evidence="2" type="ORF">FE257_007998</name>
</gene>
<evidence type="ECO:0000259" key="1">
    <source>
        <dbReference type="PROSITE" id="PS50003"/>
    </source>
</evidence>
<reference evidence="2" key="1">
    <citation type="journal article" date="2019" name="Beilstein J. Org. Chem.">
        <title>Nanangenines: drimane sesquiterpenoids as the dominant metabolite cohort of a novel Australian fungus, Aspergillus nanangensis.</title>
        <authorList>
            <person name="Lacey H.J."/>
            <person name="Gilchrist C.L.M."/>
            <person name="Crombie A."/>
            <person name="Kalaitzis J.A."/>
            <person name="Vuong D."/>
            <person name="Rutledge P.J."/>
            <person name="Turner P."/>
            <person name="Pitt J.I."/>
            <person name="Lacey E."/>
            <person name="Chooi Y.H."/>
            <person name="Piggott A.M."/>
        </authorList>
    </citation>
    <scope>NUCLEOTIDE SEQUENCE</scope>
    <source>
        <strain evidence="2">MST-FP2251</strain>
    </source>
</reference>
<dbReference type="SUPFAM" id="SSF54427">
    <property type="entry name" value="NTF2-like"/>
    <property type="match status" value="1"/>
</dbReference>
<accession>A0AAD4CM86</accession>
<dbReference type="InterPro" id="IPR001849">
    <property type="entry name" value="PH_domain"/>
</dbReference>
<dbReference type="AlphaFoldDB" id="A0AAD4CM86"/>
<evidence type="ECO:0000313" key="3">
    <source>
        <dbReference type="Proteomes" id="UP001194746"/>
    </source>
</evidence>
<dbReference type="PROSITE" id="PS50003">
    <property type="entry name" value="PH_DOMAIN"/>
    <property type="match status" value="1"/>
</dbReference>
<dbReference type="Proteomes" id="UP001194746">
    <property type="component" value="Unassembled WGS sequence"/>
</dbReference>